<reference evidence="2 3" key="1">
    <citation type="submission" date="2022-05" db="EMBL/GenBank/DDBJ databases">
        <title>Novel Pseudomonas spp. Isolated from a Rainbow Trout Aquaculture Facility.</title>
        <authorList>
            <person name="Testerman T."/>
            <person name="Graf J."/>
        </authorList>
    </citation>
    <scope>NUCLEOTIDE SEQUENCE [LARGE SCALE GENOMIC DNA]</scope>
    <source>
        <strain evidence="2 3">ID681</strain>
    </source>
</reference>
<dbReference type="RefSeq" id="WP_273910429.1">
    <property type="nucleotide sequence ID" value="NZ_JAMDGX010000026.1"/>
</dbReference>
<comment type="caution">
    <text evidence="2">The sequence shown here is derived from an EMBL/GenBank/DDBJ whole genome shotgun (WGS) entry which is preliminary data.</text>
</comment>
<evidence type="ECO:0000256" key="1">
    <source>
        <dbReference type="SAM" id="SignalP"/>
    </source>
</evidence>
<dbReference type="Proteomes" id="UP001148203">
    <property type="component" value="Unassembled WGS sequence"/>
</dbReference>
<dbReference type="Gene3D" id="3.40.50.2300">
    <property type="match status" value="1"/>
</dbReference>
<proteinExistence type="predicted"/>
<dbReference type="PANTHER" id="PTHR35271:SF1">
    <property type="entry name" value="ABC TRANSPORTER, SUBSTRATE-BINDING LIPOPROTEIN"/>
    <property type="match status" value="1"/>
</dbReference>
<keyword evidence="1" id="KW-0732">Signal</keyword>
<dbReference type="PANTHER" id="PTHR35271">
    <property type="entry name" value="ABC TRANSPORTER, SUBSTRATE-BINDING LIPOPROTEIN-RELATED"/>
    <property type="match status" value="1"/>
</dbReference>
<name>A0ABT5NXF5_9PSED</name>
<sequence>MRWLRCFLLLALFWPLAPLMAAEILLTGSADNAGVQHFVTALSAQRPNDQVRFVPLHQLARPGTLKPATRLILLDLEALDWRLTETAGPPALVLRISRVQAEQRLGSLRPPFLTLLWSDPPADRQLRLTHYLLPQARRIGVLYGENSRQLIDELRQAARPLGLEIVAQAWPDTRDNRALQTLLKDSDVLLGLDDPQLFNPKTAKNILLSSYARQMALIGPSAGFVRAGGLASTLSDQDDWLAMLGQLLDQPTGKWPRALYPTHFSVAANQQVARALGIEAIDLVAAAKAVAAGEANP</sequence>
<accession>A0ABT5NXF5</accession>
<dbReference type="EMBL" id="JAMDGY010000069">
    <property type="protein sequence ID" value="MDD0992877.1"/>
    <property type="molecule type" value="Genomic_DNA"/>
</dbReference>
<evidence type="ECO:0000313" key="2">
    <source>
        <dbReference type="EMBL" id="MDD0992877.1"/>
    </source>
</evidence>
<keyword evidence="3" id="KW-1185">Reference proteome</keyword>
<feature type="chain" id="PRO_5047530962" evidence="1">
    <location>
        <begin position="22"/>
        <end position="297"/>
    </location>
</feature>
<protein>
    <submittedName>
        <fullName evidence="2">ABC transporter substrate-binding protein</fullName>
    </submittedName>
</protein>
<dbReference type="Pfam" id="PF04392">
    <property type="entry name" value="ABC_sub_bind"/>
    <property type="match status" value="1"/>
</dbReference>
<dbReference type="InterPro" id="IPR007487">
    <property type="entry name" value="ABC_transpt-TYRBP-like"/>
</dbReference>
<feature type="signal peptide" evidence="1">
    <location>
        <begin position="1"/>
        <end position="21"/>
    </location>
</feature>
<evidence type="ECO:0000313" key="3">
    <source>
        <dbReference type="Proteomes" id="UP001148203"/>
    </source>
</evidence>
<organism evidence="2 3">
    <name type="scientific">Pseudomonas fontis</name>
    <dbReference type="NCBI Taxonomy" id="2942633"/>
    <lineage>
        <taxon>Bacteria</taxon>
        <taxon>Pseudomonadati</taxon>
        <taxon>Pseudomonadota</taxon>
        <taxon>Gammaproteobacteria</taxon>
        <taxon>Pseudomonadales</taxon>
        <taxon>Pseudomonadaceae</taxon>
        <taxon>Pseudomonas</taxon>
    </lineage>
</organism>
<gene>
    <name evidence="2" type="ORF">M5G11_20300</name>
</gene>